<evidence type="ECO:0000256" key="8">
    <source>
        <dbReference type="ARBA" id="ARBA00035655"/>
    </source>
</evidence>
<evidence type="ECO:0000256" key="1">
    <source>
        <dbReference type="ARBA" id="ARBA00004429"/>
    </source>
</evidence>
<dbReference type="InterPro" id="IPR007272">
    <property type="entry name" value="Sulf_transp_TsuA/YedE"/>
</dbReference>
<dbReference type="GO" id="GO:0005886">
    <property type="term" value="C:plasma membrane"/>
    <property type="evidence" value="ECO:0007669"/>
    <property type="project" value="UniProtKB-SubCell"/>
</dbReference>
<proteinExistence type="inferred from homology"/>
<evidence type="ECO:0000256" key="5">
    <source>
        <dbReference type="ARBA" id="ARBA00022692"/>
    </source>
</evidence>
<keyword evidence="7 9" id="KW-0472">Membrane</keyword>
<feature type="transmembrane region" description="Helical" evidence="9">
    <location>
        <begin position="132"/>
        <end position="150"/>
    </location>
</feature>
<evidence type="ECO:0000256" key="6">
    <source>
        <dbReference type="ARBA" id="ARBA00022989"/>
    </source>
</evidence>
<comment type="subcellular location">
    <subcellularLocation>
        <location evidence="1">Cell inner membrane</location>
        <topology evidence="1">Multi-pass membrane protein</topology>
    </subcellularLocation>
</comment>
<keyword evidence="3" id="KW-1003">Cell membrane</keyword>
<feature type="transmembrane region" description="Helical" evidence="9">
    <location>
        <begin position="65"/>
        <end position="89"/>
    </location>
</feature>
<dbReference type="RefSeq" id="WP_199797007.1">
    <property type="nucleotide sequence ID" value="NZ_JMIW01000003.1"/>
</dbReference>
<evidence type="ECO:0000256" key="9">
    <source>
        <dbReference type="SAM" id="Phobius"/>
    </source>
</evidence>
<keyword evidence="11" id="KW-1185">Reference proteome</keyword>
<keyword evidence="5 9" id="KW-0812">Transmembrane</keyword>
<gene>
    <name evidence="10" type="ORF">EH31_08380</name>
</gene>
<evidence type="ECO:0000256" key="7">
    <source>
        <dbReference type="ARBA" id="ARBA00023136"/>
    </source>
</evidence>
<accession>A0A074M9N5</accession>
<dbReference type="EMBL" id="JMIW01000003">
    <property type="protein sequence ID" value="KEO90099.1"/>
    <property type="molecule type" value="Genomic_DNA"/>
</dbReference>
<dbReference type="STRING" id="1044.EH31_08380"/>
<feature type="transmembrane region" description="Helical" evidence="9">
    <location>
        <begin position="31"/>
        <end position="53"/>
    </location>
</feature>
<feature type="transmembrane region" description="Helical" evidence="9">
    <location>
        <begin position="170"/>
        <end position="189"/>
    </location>
</feature>
<name>A0A074M9N5_ERYLO</name>
<protein>
    <submittedName>
        <fullName evidence="10">Membrane protein</fullName>
    </submittedName>
</protein>
<keyword evidence="4" id="KW-0997">Cell inner membrane</keyword>
<evidence type="ECO:0000256" key="3">
    <source>
        <dbReference type="ARBA" id="ARBA00022475"/>
    </source>
</evidence>
<keyword evidence="6 9" id="KW-1133">Transmembrane helix</keyword>
<dbReference type="PANTHER" id="PTHR30574:SF1">
    <property type="entry name" value="SULPHUR TRANSPORT DOMAIN-CONTAINING PROTEIN"/>
    <property type="match status" value="1"/>
</dbReference>
<dbReference type="AlphaFoldDB" id="A0A074M9N5"/>
<feature type="transmembrane region" description="Helical" evidence="9">
    <location>
        <begin position="314"/>
        <end position="338"/>
    </location>
</feature>
<evidence type="ECO:0000313" key="11">
    <source>
        <dbReference type="Proteomes" id="UP000027647"/>
    </source>
</evidence>
<reference evidence="10 11" key="1">
    <citation type="submission" date="2014-04" db="EMBL/GenBank/DDBJ databases">
        <title>A comprehensive comparison of genomes of Erythrobacter spp. strains.</title>
        <authorList>
            <person name="Zheng Q."/>
        </authorList>
    </citation>
    <scope>NUCLEOTIDE SEQUENCE [LARGE SCALE GENOMIC DNA]</scope>
    <source>
        <strain evidence="10 11">DSM 6997</strain>
    </source>
</reference>
<comment type="caution">
    <text evidence="10">The sequence shown here is derived from an EMBL/GenBank/DDBJ whole genome shotgun (WGS) entry which is preliminary data.</text>
</comment>
<evidence type="ECO:0000313" key="10">
    <source>
        <dbReference type="EMBL" id="KEO90099.1"/>
    </source>
</evidence>
<dbReference type="Proteomes" id="UP000027647">
    <property type="component" value="Unassembled WGS sequence"/>
</dbReference>
<dbReference type="PANTHER" id="PTHR30574">
    <property type="entry name" value="INNER MEMBRANE PROTEIN YEDE"/>
    <property type="match status" value="1"/>
</dbReference>
<feature type="transmembrane region" description="Helical" evidence="9">
    <location>
        <begin position="210"/>
        <end position="233"/>
    </location>
</feature>
<organism evidence="10 11">
    <name type="scientific">Erythrobacter longus</name>
    <dbReference type="NCBI Taxonomy" id="1044"/>
    <lineage>
        <taxon>Bacteria</taxon>
        <taxon>Pseudomonadati</taxon>
        <taxon>Pseudomonadota</taxon>
        <taxon>Alphaproteobacteria</taxon>
        <taxon>Sphingomonadales</taxon>
        <taxon>Erythrobacteraceae</taxon>
        <taxon>Erythrobacter/Porphyrobacter group</taxon>
        <taxon>Erythrobacter</taxon>
    </lineage>
</organism>
<keyword evidence="2" id="KW-0813">Transport</keyword>
<evidence type="ECO:0000256" key="4">
    <source>
        <dbReference type="ARBA" id="ARBA00022519"/>
    </source>
</evidence>
<feature type="transmembrane region" description="Helical" evidence="9">
    <location>
        <begin position="344"/>
        <end position="363"/>
    </location>
</feature>
<sequence>MLDLVLAGLASLLIAVWHVSGVTLTMATCIGLLAGFALYHAAFGFTAHWRAFLIAGRGGGLRMQLLLISLVSIVSFPLIAYGDVIGISARGSVAPVSIGVLAGAFTFGFGMMFAGGCGSGTLFTVGGGSSRMVITLSAFVGGSVFATLHVPWWRALPSGPRVGLVEEAGAFGGLAILLAVLGIIAFLSVRREKALYGELEPPRETGSLIVGPWSLLAGAAALFVVSIATLALLGRPWGITSAFTLWGAKIGTLAGIDIASWPYWQNRQGWLDRPVLTDATSVMNFGIIGGAMLAAHLAGRFAPTLRLSWSDVGTALLGGVLMGYGARIAYGCNIGGYLGGMISGSLHGLVWMIAALVGSAAALKLRTGRGFLISSK</sequence>
<feature type="transmembrane region" description="Helical" evidence="9">
    <location>
        <begin position="282"/>
        <end position="302"/>
    </location>
</feature>
<feature type="transmembrane region" description="Helical" evidence="9">
    <location>
        <begin position="101"/>
        <end position="125"/>
    </location>
</feature>
<evidence type="ECO:0000256" key="2">
    <source>
        <dbReference type="ARBA" id="ARBA00022448"/>
    </source>
</evidence>
<comment type="similarity">
    <text evidence="8">Belongs to the TsuA/YedE (TC 9.B.102) family.</text>
</comment>
<dbReference type="Pfam" id="PF04143">
    <property type="entry name" value="Sulf_transp"/>
    <property type="match status" value="1"/>
</dbReference>
<dbReference type="eggNOG" id="COG2391">
    <property type="taxonomic scope" value="Bacteria"/>
</dbReference>